<evidence type="ECO:0000313" key="1">
    <source>
        <dbReference type="EMBL" id="ALN59016.1"/>
    </source>
</evidence>
<accession>A0A0S2DLC8</accession>
<protein>
    <submittedName>
        <fullName evidence="1">Uncharacterized protein</fullName>
    </submittedName>
</protein>
<evidence type="ECO:0000313" key="2">
    <source>
        <dbReference type="Proteomes" id="UP000061569"/>
    </source>
</evidence>
<dbReference type="Proteomes" id="UP000061569">
    <property type="component" value="Chromosome"/>
</dbReference>
<organism evidence="1 2">
    <name type="scientific">Lysobacter enzymogenes</name>
    <dbReference type="NCBI Taxonomy" id="69"/>
    <lineage>
        <taxon>Bacteria</taxon>
        <taxon>Pseudomonadati</taxon>
        <taxon>Pseudomonadota</taxon>
        <taxon>Gammaproteobacteria</taxon>
        <taxon>Lysobacterales</taxon>
        <taxon>Lysobacteraceae</taxon>
        <taxon>Lysobacter</taxon>
    </lineage>
</organism>
<sequence>MIPGCLLFAHCLALIAERGESSKATQYRLCCDARIAVNAIQMPLHGYERDANASCG</sequence>
<name>A0A0S2DLC8_LYSEN</name>
<reference evidence="1 2" key="1">
    <citation type="submission" date="2015-11" db="EMBL/GenBank/DDBJ databases">
        <title>Genome sequences of Lysobacter enzymogenes strain C3 and Lysobacter antibioticus ATCC 29479.</title>
        <authorList>
            <person name="Kobayashi D.Y."/>
        </authorList>
    </citation>
    <scope>NUCLEOTIDE SEQUENCE [LARGE SCALE GENOMIC DNA]</scope>
    <source>
        <strain evidence="1 2">C3</strain>
    </source>
</reference>
<gene>
    <name evidence="1" type="ORF">GLE_3672</name>
</gene>
<dbReference type="EMBL" id="CP013140">
    <property type="protein sequence ID" value="ALN59016.1"/>
    <property type="molecule type" value="Genomic_DNA"/>
</dbReference>
<dbReference type="AlphaFoldDB" id="A0A0S2DLC8"/>
<dbReference type="KEGG" id="lez:GLE_3672"/>
<proteinExistence type="predicted"/>